<organism evidence="1 2">
    <name type="scientific">Ensete ventricosum</name>
    <name type="common">Abyssinian banana</name>
    <name type="synonym">Musa ensete</name>
    <dbReference type="NCBI Taxonomy" id="4639"/>
    <lineage>
        <taxon>Eukaryota</taxon>
        <taxon>Viridiplantae</taxon>
        <taxon>Streptophyta</taxon>
        <taxon>Embryophyta</taxon>
        <taxon>Tracheophyta</taxon>
        <taxon>Spermatophyta</taxon>
        <taxon>Magnoliopsida</taxon>
        <taxon>Liliopsida</taxon>
        <taxon>Zingiberales</taxon>
        <taxon>Musaceae</taxon>
        <taxon>Ensete</taxon>
    </lineage>
</organism>
<name>A0A426ZRX5_ENSVE</name>
<proteinExistence type="predicted"/>
<reference evidence="1 2" key="1">
    <citation type="journal article" date="2014" name="Agronomy (Basel)">
        <title>A Draft Genome Sequence for Ensete ventricosum, the Drought-Tolerant Tree Against Hunger.</title>
        <authorList>
            <person name="Harrison J."/>
            <person name="Moore K.A."/>
            <person name="Paszkiewicz K."/>
            <person name="Jones T."/>
            <person name="Grant M."/>
            <person name="Ambacheew D."/>
            <person name="Muzemil S."/>
            <person name="Studholme D.J."/>
        </authorList>
    </citation>
    <scope>NUCLEOTIDE SEQUENCE [LARGE SCALE GENOMIC DNA]</scope>
</reference>
<comment type="caution">
    <text evidence="1">The sequence shown here is derived from an EMBL/GenBank/DDBJ whole genome shotgun (WGS) entry which is preliminary data.</text>
</comment>
<sequence length="173" mass="19145">MKPQDCMSPALRRRRRWWKNEAIGEDGVRLRCRSALGQPFQLIRDRNTIIPHLMSIASPPLCLEEGAKGWSSVGYVAAELSSRAQREPGFGLAVLGRPWILLSPAPPKRPVRQIEDAGDADEAAEGDATTIMKERSSGLQHRETCGKMCCYSIKALLLCSKSREDHCSIISGD</sequence>
<dbReference type="Proteomes" id="UP000287651">
    <property type="component" value="Unassembled WGS sequence"/>
</dbReference>
<dbReference type="EMBL" id="AMZH03005332">
    <property type="protein sequence ID" value="RRT66700.1"/>
    <property type="molecule type" value="Genomic_DNA"/>
</dbReference>
<evidence type="ECO:0000313" key="2">
    <source>
        <dbReference type="Proteomes" id="UP000287651"/>
    </source>
</evidence>
<protein>
    <submittedName>
        <fullName evidence="1">Uncharacterized protein</fullName>
    </submittedName>
</protein>
<gene>
    <name evidence="1" type="ORF">B296_00039998</name>
</gene>
<dbReference type="AlphaFoldDB" id="A0A426ZRX5"/>
<evidence type="ECO:0000313" key="1">
    <source>
        <dbReference type="EMBL" id="RRT66700.1"/>
    </source>
</evidence>
<accession>A0A426ZRX5</accession>